<dbReference type="AlphaFoldDB" id="A0A0G2AH84"/>
<reference evidence="3 4" key="1">
    <citation type="journal article" date="2015" name="Nature">
        <title>rRNA introns, odd ribosomes, and small enigmatic genomes across a large radiation of phyla.</title>
        <authorList>
            <person name="Brown C.T."/>
            <person name="Hug L.A."/>
            <person name="Thomas B.C."/>
            <person name="Sharon I."/>
            <person name="Castelle C.J."/>
            <person name="Singh A."/>
            <person name="Wilkins M.J."/>
            <person name="Williams K.H."/>
            <person name="Banfield J.F."/>
        </authorList>
    </citation>
    <scope>NUCLEOTIDE SEQUENCE [LARGE SCALE GENOMIC DNA]</scope>
</reference>
<evidence type="ECO:0000256" key="1">
    <source>
        <dbReference type="SAM" id="Phobius"/>
    </source>
</evidence>
<keyword evidence="1" id="KW-0472">Membrane</keyword>
<feature type="transmembrane region" description="Helical" evidence="1">
    <location>
        <begin position="274"/>
        <end position="299"/>
    </location>
</feature>
<keyword evidence="1" id="KW-1133">Transmembrane helix</keyword>
<evidence type="ECO:0008006" key="5">
    <source>
        <dbReference type="Google" id="ProtNLM"/>
    </source>
</evidence>
<evidence type="ECO:0000256" key="2">
    <source>
        <dbReference type="SAM" id="SignalP"/>
    </source>
</evidence>
<keyword evidence="2" id="KW-0732">Signal</keyword>
<feature type="chain" id="PRO_5002541984" description="DUF916 domain-containing protein" evidence="2">
    <location>
        <begin position="24"/>
        <end position="306"/>
    </location>
</feature>
<dbReference type="EMBL" id="LCRH01000046">
    <property type="protein sequence ID" value="KKW31924.1"/>
    <property type="molecule type" value="Genomic_DNA"/>
</dbReference>
<dbReference type="Proteomes" id="UP000034054">
    <property type="component" value="Unassembled WGS sequence"/>
</dbReference>
<organism evidence="3 4">
    <name type="scientific">Candidatus Uhrbacteria bacterium GW2011_GWA2_52_8d</name>
    <dbReference type="NCBI Taxonomy" id="1618979"/>
    <lineage>
        <taxon>Bacteria</taxon>
        <taxon>Candidatus Uhriibacteriota</taxon>
    </lineage>
</organism>
<gene>
    <name evidence="3" type="ORF">UY76_C0046G0008</name>
</gene>
<accession>A0A0G2AH84</accession>
<name>A0A0G2AH84_9BACT</name>
<evidence type="ECO:0000313" key="3">
    <source>
        <dbReference type="EMBL" id="KKW31924.1"/>
    </source>
</evidence>
<evidence type="ECO:0000313" key="4">
    <source>
        <dbReference type="Proteomes" id="UP000034054"/>
    </source>
</evidence>
<feature type="signal peptide" evidence="2">
    <location>
        <begin position="1"/>
        <end position="23"/>
    </location>
</feature>
<sequence>MKKHLTTFICTLALLLSPLFAHAAAVSPSVIELSSSLGGVIDSSFTIFNTGASEQVYFLDLLAFEPNNEDGTPMFTPEASDQNELLSWIDFPVREASVPAQSKVEVPFNVAVPDDVASGSYYGAITVSTAPSDIVASNGAMIEAKTAILVFLTIEGETIEKLELLDFALEQTDASHPFGLFSFRIQNQGNVYLAPAGEIRLTGLFGQTIVELDANPTEGRVLPGSTRTFTVVYESPDTSWLQTAGYQLRHLAMGPVTAELQLVYGADGRMEATWSFWMFPSELINVVLVVVAIFLLVFLRKRKRNV</sequence>
<protein>
    <recommendedName>
        <fullName evidence="5">DUF916 domain-containing protein</fullName>
    </recommendedName>
</protein>
<keyword evidence="1" id="KW-0812">Transmembrane</keyword>
<comment type="caution">
    <text evidence="3">The sequence shown here is derived from an EMBL/GenBank/DDBJ whole genome shotgun (WGS) entry which is preliminary data.</text>
</comment>
<proteinExistence type="predicted"/>